<name>A0AAW0FMA4_9APHY</name>
<dbReference type="GO" id="GO:0016705">
    <property type="term" value="F:oxidoreductase activity, acting on paired donors, with incorporation or reduction of molecular oxygen"/>
    <property type="evidence" value="ECO:0007669"/>
    <property type="project" value="InterPro"/>
</dbReference>
<comment type="cofactor">
    <cofactor evidence="1 13">
        <name>heme</name>
        <dbReference type="ChEBI" id="CHEBI:30413"/>
    </cofactor>
</comment>
<dbReference type="GO" id="GO:0005506">
    <property type="term" value="F:iron ion binding"/>
    <property type="evidence" value="ECO:0007669"/>
    <property type="project" value="InterPro"/>
</dbReference>
<dbReference type="AlphaFoldDB" id="A0AAW0FMA4"/>
<evidence type="ECO:0000256" key="13">
    <source>
        <dbReference type="PIRSR" id="PIRSR602401-1"/>
    </source>
</evidence>
<dbReference type="InterPro" id="IPR001128">
    <property type="entry name" value="Cyt_P450"/>
</dbReference>
<comment type="similarity">
    <text evidence="4 14">Belongs to the cytochrome P450 family.</text>
</comment>
<keyword evidence="7 13" id="KW-0479">Metal-binding</keyword>
<evidence type="ECO:0000256" key="5">
    <source>
        <dbReference type="ARBA" id="ARBA00022617"/>
    </source>
</evidence>
<dbReference type="PRINTS" id="PR00463">
    <property type="entry name" value="EP450I"/>
</dbReference>
<dbReference type="EMBL" id="JASBNA010000071">
    <property type="protein sequence ID" value="KAK7678451.1"/>
    <property type="molecule type" value="Genomic_DNA"/>
</dbReference>
<dbReference type="PANTHER" id="PTHR46300:SF12">
    <property type="entry name" value="P450, PUTATIVE (EUROFUNG)-RELATED"/>
    <property type="match status" value="1"/>
</dbReference>
<dbReference type="Gene3D" id="1.10.630.10">
    <property type="entry name" value="Cytochrome P450"/>
    <property type="match status" value="1"/>
</dbReference>
<protein>
    <recommendedName>
        <fullName evidence="17">Cytochrome P450</fullName>
    </recommendedName>
</protein>
<reference evidence="15 16" key="1">
    <citation type="submission" date="2022-09" db="EMBL/GenBank/DDBJ databases">
        <authorList>
            <person name="Palmer J.M."/>
        </authorList>
    </citation>
    <scope>NUCLEOTIDE SEQUENCE [LARGE SCALE GENOMIC DNA]</scope>
    <source>
        <strain evidence="15 16">DSM 7382</strain>
    </source>
</reference>
<evidence type="ECO:0000313" key="16">
    <source>
        <dbReference type="Proteomes" id="UP001385951"/>
    </source>
</evidence>
<keyword evidence="10 13" id="KW-0408">Iron</keyword>
<evidence type="ECO:0000256" key="6">
    <source>
        <dbReference type="ARBA" id="ARBA00022692"/>
    </source>
</evidence>
<evidence type="ECO:0000256" key="9">
    <source>
        <dbReference type="ARBA" id="ARBA00023002"/>
    </source>
</evidence>
<keyword evidence="8" id="KW-1133">Transmembrane helix</keyword>
<comment type="subcellular location">
    <subcellularLocation>
        <location evidence="2">Membrane</location>
    </subcellularLocation>
</comment>
<comment type="pathway">
    <text evidence="3">Secondary metabolite biosynthesis.</text>
</comment>
<dbReference type="InterPro" id="IPR017972">
    <property type="entry name" value="Cyt_P450_CS"/>
</dbReference>
<feature type="binding site" description="axial binding residue" evidence="13">
    <location>
        <position position="125"/>
    </location>
    <ligand>
        <name>heme</name>
        <dbReference type="ChEBI" id="CHEBI:30413"/>
    </ligand>
    <ligandPart>
        <name>Fe</name>
        <dbReference type="ChEBI" id="CHEBI:18248"/>
    </ligandPart>
</feature>
<sequence>MSLYPDVQRKAQEELDRVVGPNRLPDFEDYHELLYIKAVLLEAMRWMVVVPLSLPHRVIRDDEYKGYIIPEGTIVNPNIWAMLHDPEDYPEPERFNPDRFLKDGKLNPDVRNPLTLAFGFGRRVCPGRHLSDGSLFMMIASVLHTFDIHPVIDEDGKEYDPTSEVITGLISAPERIPCRLTPRSKNAEELIRQLSTT</sequence>
<evidence type="ECO:0008006" key="17">
    <source>
        <dbReference type="Google" id="ProtNLM"/>
    </source>
</evidence>
<evidence type="ECO:0000313" key="15">
    <source>
        <dbReference type="EMBL" id="KAK7678451.1"/>
    </source>
</evidence>
<organism evidence="15 16">
    <name type="scientific">Cerrena zonata</name>
    <dbReference type="NCBI Taxonomy" id="2478898"/>
    <lineage>
        <taxon>Eukaryota</taxon>
        <taxon>Fungi</taxon>
        <taxon>Dikarya</taxon>
        <taxon>Basidiomycota</taxon>
        <taxon>Agaricomycotina</taxon>
        <taxon>Agaricomycetes</taxon>
        <taxon>Polyporales</taxon>
        <taxon>Cerrenaceae</taxon>
        <taxon>Cerrena</taxon>
    </lineage>
</organism>
<dbReference type="SUPFAM" id="SSF48264">
    <property type="entry name" value="Cytochrome P450"/>
    <property type="match status" value="1"/>
</dbReference>
<evidence type="ECO:0000256" key="14">
    <source>
        <dbReference type="RuleBase" id="RU000461"/>
    </source>
</evidence>
<accession>A0AAW0FMA4</accession>
<dbReference type="GO" id="GO:0004497">
    <property type="term" value="F:monooxygenase activity"/>
    <property type="evidence" value="ECO:0007669"/>
    <property type="project" value="UniProtKB-KW"/>
</dbReference>
<dbReference type="GO" id="GO:0016020">
    <property type="term" value="C:membrane"/>
    <property type="evidence" value="ECO:0007669"/>
    <property type="project" value="UniProtKB-SubCell"/>
</dbReference>
<keyword evidence="12" id="KW-0472">Membrane</keyword>
<dbReference type="InterPro" id="IPR002401">
    <property type="entry name" value="Cyt_P450_E_grp-I"/>
</dbReference>
<evidence type="ECO:0000256" key="1">
    <source>
        <dbReference type="ARBA" id="ARBA00001971"/>
    </source>
</evidence>
<dbReference type="Pfam" id="PF00067">
    <property type="entry name" value="p450"/>
    <property type="match status" value="1"/>
</dbReference>
<dbReference type="PANTHER" id="PTHR46300">
    <property type="entry name" value="P450, PUTATIVE (EUROFUNG)-RELATED-RELATED"/>
    <property type="match status" value="1"/>
</dbReference>
<keyword evidence="5 13" id="KW-0349">Heme</keyword>
<dbReference type="PRINTS" id="PR00385">
    <property type="entry name" value="P450"/>
</dbReference>
<dbReference type="Proteomes" id="UP001385951">
    <property type="component" value="Unassembled WGS sequence"/>
</dbReference>
<gene>
    <name evidence="15" type="ORF">QCA50_018511</name>
</gene>
<evidence type="ECO:0000256" key="3">
    <source>
        <dbReference type="ARBA" id="ARBA00005179"/>
    </source>
</evidence>
<evidence type="ECO:0000256" key="2">
    <source>
        <dbReference type="ARBA" id="ARBA00004370"/>
    </source>
</evidence>
<dbReference type="InterPro" id="IPR036396">
    <property type="entry name" value="Cyt_P450_sf"/>
</dbReference>
<proteinExistence type="inferred from homology"/>
<keyword evidence="9 14" id="KW-0560">Oxidoreductase</keyword>
<dbReference type="PROSITE" id="PS00086">
    <property type="entry name" value="CYTOCHROME_P450"/>
    <property type="match status" value="1"/>
</dbReference>
<keyword evidence="16" id="KW-1185">Reference proteome</keyword>
<dbReference type="InterPro" id="IPR050364">
    <property type="entry name" value="Cytochrome_P450_fung"/>
</dbReference>
<dbReference type="GO" id="GO:0020037">
    <property type="term" value="F:heme binding"/>
    <property type="evidence" value="ECO:0007669"/>
    <property type="project" value="InterPro"/>
</dbReference>
<comment type="caution">
    <text evidence="15">The sequence shown here is derived from an EMBL/GenBank/DDBJ whole genome shotgun (WGS) entry which is preliminary data.</text>
</comment>
<evidence type="ECO:0000256" key="8">
    <source>
        <dbReference type="ARBA" id="ARBA00022989"/>
    </source>
</evidence>
<evidence type="ECO:0000256" key="4">
    <source>
        <dbReference type="ARBA" id="ARBA00010617"/>
    </source>
</evidence>
<keyword evidence="11 14" id="KW-0503">Monooxygenase</keyword>
<evidence type="ECO:0000256" key="11">
    <source>
        <dbReference type="ARBA" id="ARBA00023033"/>
    </source>
</evidence>
<evidence type="ECO:0000256" key="12">
    <source>
        <dbReference type="ARBA" id="ARBA00023136"/>
    </source>
</evidence>
<evidence type="ECO:0000256" key="7">
    <source>
        <dbReference type="ARBA" id="ARBA00022723"/>
    </source>
</evidence>
<evidence type="ECO:0000256" key="10">
    <source>
        <dbReference type="ARBA" id="ARBA00023004"/>
    </source>
</evidence>
<keyword evidence="6" id="KW-0812">Transmembrane</keyword>